<protein>
    <submittedName>
        <fullName evidence="1">HNH endonuclease</fullName>
    </submittedName>
</protein>
<dbReference type="KEGG" id="asim:FE240_18350"/>
<dbReference type="GO" id="GO:0004519">
    <property type="term" value="F:endonuclease activity"/>
    <property type="evidence" value="ECO:0007669"/>
    <property type="project" value="UniProtKB-KW"/>
</dbReference>
<gene>
    <name evidence="1" type="ORF">FE240_18350</name>
</gene>
<dbReference type="AlphaFoldDB" id="A0A5J6WZB2"/>
<dbReference type="RefSeq" id="WP_156991734.1">
    <property type="nucleotide sequence ID" value="NZ_CDBY01000053.1"/>
</dbReference>
<dbReference type="Proteomes" id="UP000594034">
    <property type="component" value="Chromosome"/>
</dbReference>
<keyword evidence="1" id="KW-0540">Nuclease</keyword>
<proteinExistence type="predicted"/>
<keyword evidence="2" id="KW-1185">Reference proteome</keyword>
<dbReference type="OrthoDB" id="9154548at2"/>
<accession>A0A5J6WZB2</accession>
<keyword evidence="1" id="KW-0378">Hydrolase</keyword>
<keyword evidence="1" id="KW-0255">Endonuclease</keyword>
<evidence type="ECO:0000313" key="1">
    <source>
        <dbReference type="EMBL" id="QFI56466.1"/>
    </source>
</evidence>
<dbReference type="EMBL" id="CP040449">
    <property type="protein sequence ID" value="QFI56466.1"/>
    <property type="molecule type" value="Genomic_DNA"/>
</dbReference>
<reference evidence="1 2" key="1">
    <citation type="submission" date="2019-05" db="EMBL/GenBank/DDBJ databases">
        <title>OXA-830, a novel chromosomally encoded expanded-spectrum class D beta-lactamase in Aeromonas simiae.</title>
        <authorList>
            <person name="Zhou W."/>
            <person name="Chen Q."/>
        </authorList>
    </citation>
    <scope>NUCLEOTIDE SEQUENCE [LARGE SCALE GENOMIC DNA]</scope>
    <source>
        <strain evidence="1 2">A6</strain>
    </source>
</reference>
<sequence>MNRNPPTEVKRILREEIGFGCPVSGCGLPYLEWHHFDPPWHVTNHHNPEGMIALCRTHHIQADHGAFSVEQLHELKQSGKDNWRQVSGKFNWMRNRLLAVVGGNFYYETPVIFKFKEQPIIWFERDENNYLLLNLHMLSTSNDPRAYIKNNEWYNVGGEEDIECPPSAKKLKIKYPNGDLVQIEFFELNNVDDAEKRYPDARVREWPIELPVTAVEVTNIVANSGLEFNAKETKFGNGNVMKNCFASNCGAGLAIS</sequence>
<evidence type="ECO:0000313" key="2">
    <source>
        <dbReference type="Proteomes" id="UP000594034"/>
    </source>
</evidence>
<name>A0A5J6WZB2_9GAMM</name>
<organism evidence="1 2">
    <name type="scientific">Aeromonas simiae</name>
    <dbReference type="NCBI Taxonomy" id="218936"/>
    <lineage>
        <taxon>Bacteria</taxon>
        <taxon>Pseudomonadati</taxon>
        <taxon>Pseudomonadota</taxon>
        <taxon>Gammaproteobacteria</taxon>
        <taxon>Aeromonadales</taxon>
        <taxon>Aeromonadaceae</taxon>
        <taxon>Aeromonas</taxon>
    </lineage>
</organism>